<dbReference type="InterPro" id="IPR024924">
    <property type="entry name" value="7-CO-7-deazaguanine_synth-like"/>
</dbReference>
<feature type="binding site" evidence="8">
    <location>
        <position position="74"/>
    </location>
    <ligand>
        <name>S-adenosyl-L-methionine</name>
        <dbReference type="ChEBI" id="CHEBI:59789"/>
    </ligand>
</feature>
<keyword evidence="8" id="KW-0671">Queuosine biosynthesis</keyword>
<keyword evidence="11" id="KW-1185">Reference proteome</keyword>
<comment type="cofactor">
    <cofactor evidence="8">
        <name>S-adenosyl-L-methionine</name>
        <dbReference type="ChEBI" id="CHEBI:59789"/>
    </cofactor>
    <text evidence="8">Binds 1 S-adenosyl-L-methionine per subunit.</text>
</comment>
<feature type="binding site" evidence="8">
    <location>
        <position position="40"/>
    </location>
    <ligand>
        <name>[4Fe-4S] cluster</name>
        <dbReference type="ChEBI" id="CHEBI:49883"/>
        <note>4Fe-4S-S-AdoMet</note>
    </ligand>
</feature>
<dbReference type="RefSeq" id="WP_015425192.1">
    <property type="nucleotide sequence ID" value="NC_020449.1"/>
</dbReference>
<evidence type="ECO:0000256" key="6">
    <source>
        <dbReference type="ARBA" id="ARBA00023014"/>
    </source>
</evidence>
<dbReference type="GO" id="GO:0051539">
    <property type="term" value="F:4 iron, 4 sulfur cluster binding"/>
    <property type="evidence" value="ECO:0007669"/>
    <property type="project" value="UniProtKB-UniRule"/>
</dbReference>
<evidence type="ECO:0000256" key="3">
    <source>
        <dbReference type="ARBA" id="ARBA00022723"/>
    </source>
</evidence>
<evidence type="ECO:0000256" key="7">
    <source>
        <dbReference type="ARBA" id="ARBA00023239"/>
    </source>
</evidence>
<dbReference type="STRING" id="459349.CLOAM1484"/>
<comment type="cofactor">
    <cofactor evidence="8">
        <name>[4Fe-4S] cluster</name>
        <dbReference type="ChEBI" id="CHEBI:49883"/>
    </cofactor>
    <text evidence="8">Binds 1 [4Fe-4S] cluster. The cluster is coordinated with 3 cysteines and an exchangeable S-adenosyl-L-methionine.</text>
</comment>
<dbReference type="GO" id="GO:0000287">
    <property type="term" value="F:magnesium ion binding"/>
    <property type="evidence" value="ECO:0007669"/>
    <property type="project" value="UniProtKB-UniRule"/>
</dbReference>
<dbReference type="Gene3D" id="3.20.20.70">
    <property type="entry name" value="Aldolase class I"/>
    <property type="match status" value="1"/>
</dbReference>
<evidence type="ECO:0000256" key="5">
    <source>
        <dbReference type="ARBA" id="ARBA00023004"/>
    </source>
</evidence>
<comment type="cofactor">
    <cofactor evidence="8">
        <name>Mg(2+)</name>
        <dbReference type="ChEBI" id="CHEBI:18420"/>
    </cofactor>
</comment>
<dbReference type="InterPro" id="IPR007197">
    <property type="entry name" value="rSAM"/>
</dbReference>
<evidence type="ECO:0000256" key="2">
    <source>
        <dbReference type="ARBA" id="ARBA00022691"/>
    </source>
</evidence>
<evidence type="ECO:0000256" key="4">
    <source>
        <dbReference type="ARBA" id="ARBA00022842"/>
    </source>
</evidence>
<feature type="binding site" evidence="8">
    <location>
        <position position="33"/>
    </location>
    <ligand>
        <name>[4Fe-4S] cluster</name>
        <dbReference type="ChEBI" id="CHEBI:49883"/>
        <note>4Fe-4S-S-AdoMet</note>
    </ligand>
</feature>
<dbReference type="Proteomes" id="UP000002019">
    <property type="component" value="Chromosome"/>
</dbReference>
<feature type="binding site" evidence="8">
    <location>
        <position position="72"/>
    </location>
    <ligand>
        <name>substrate</name>
    </ligand>
</feature>
<keyword evidence="6 8" id="KW-0411">Iron-sulfur</keyword>
<evidence type="ECO:0000259" key="9">
    <source>
        <dbReference type="PROSITE" id="PS51918"/>
    </source>
</evidence>
<feature type="domain" description="Radical SAM core" evidence="9">
    <location>
        <begin position="20"/>
        <end position="209"/>
    </location>
</feature>
<reference evidence="10 11" key="1">
    <citation type="journal article" date="2008" name="J. Bacteriol.">
        <title>'Candidatus Cloacamonas acidaminovorans': genome sequence reconstruction provides a first glimpse of a new bacterial division.</title>
        <authorList>
            <person name="Pelletier E."/>
            <person name="Kreimeyer A."/>
            <person name="Bocs S."/>
            <person name="Rouy Z."/>
            <person name="Gyapay G."/>
            <person name="Chouari R."/>
            <person name="Riviere D."/>
            <person name="Ganesan A."/>
            <person name="Daegelen P."/>
            <person name="Sghir A."/>
            <person name="Cohen G.N."/>
            <person name="Medigue C."/>
            <person name="Weissenbach J."/>
            <person name="Le Paslier D."/>
        </authorList>
    </citation>
    <scope>NUCLEOTIDE SEQUENCE [LARGE SCALE GENOMIC DNA]</scope>
    <source>
        <strain evidence="11">Evry</strain>
    </source>
</reference>
<comment type="catalytic activity">
    <reaction evidence="8">
        <text>6-carboxy-5,6,7,8-tetrahydropterin + H(+) = 7-carboxy-7-carbaguanine + NH4(+)</text>
        <dbReference type="Rhea" id="RHEA:27974"/>
        <dbReference type="ChEBI" id="CHEBI:15378"/>
        <dbReference type="ChEBI" id="CHEBI:28938"/>
        <dbReference type="ChEBI" id="CHEBI:61032"/>
        <dbReference type="ChEBI" id="CHEBI:61036"/>
        <dbReference type="EC" id="4.3.99.3"/>
    </reaction>
</comment>
<dbReference type="InterPro" id="IPR058240">
    <property type="entry name" value="rSAM_sf"/>
</dbReference>
<protein>
    <recommendedName>
        <fullName evidence="8">7-carboxy-7-deazaguanine synthase</fullName>
        <shortName evidence="8">CDG synthase</shortName>
        <ecNumber evidence="8">4.3.99.3</ecNumber>
    </recommendedName>
    <alternativeName>
        <fullName evidence="8">Queuosine biosynthesis protein QueE</fullName>
    </alternativeName>
</protein>
<keyword evidence="2 8" id="KW-0949">S-adenosyl-L-methionine</keyword>
<feature type="binding site" evidence="8">
    <location>
        <begin position="14"/>
        <end position="16"/>
    </location>
    <ligand>
        <name>substrate</name>
    </ligand>
</feature>
<evidence type="ECO:0000313" key="10">
    <source>
        <dbReference type="EMBL" id="CAO81334.1"/>
    </source>
</evidence>
<dbReference type="GO" id="GO:1904047">
    <property type="term" value="F:S-adenosyl-L-methionine binding"/>
    <property type="evidence" value="ECO:0007669"/>
    <property type="project" value="UniProtKB-UniRule"/>
</dbReference>
<dbReference type="AlphaFoldDB" id="B0VFJ6"/>
<keyword evidence="4 8" id="KW-0460">Magnesium</keyword>
<dbReference type="Pfam" id="PF04055">
    <property type="entry name" value="Radical_SAM"/>
    <property type="match status" value="1"/>
</dbReference>
<evidence type="ECO:0000256" key="1">
    <source>
        <dbReference type="ARBA" id="ARBA00022485"/>
    </source>
</evidence>
<comment type="similarity">
    <text evidence="8">Belongs to the radical SAM superfamily. 7-carboxy-7-deazaguanine synthase family.</text>
</comment>
<dbReference type="PANTHER" id="PTHR42836:SF1">
    <property type="entry name" value="7-CARBOXY-7-DEAZAGUANINE SYNTHASE"/>
    <property type="match status" value="1"/>
</dbReference>
<evidence type="ECO:0000313" key="11">
    <source>
        <dbReference type="Proteomes" id="UP000002019"/>
    </source>
</evidence>
<dbReference type="EMBL" id="CU466930">
    <property type="protein sequence ID" value="CAO81334.1"/>
    <property type="molecule type" value="Genomic_DNA"/>
</dbReference>
<dbReference type="PROSITE" id="PS51918">
    <property type="entry name" value="RADICAL_SAM"/>
    <property type="match status" value="1"/>
</dbReference>
<dbReference type="OrthoDB" id="9792276at2"/>
<dbReference type="HOGENOM" id="CLU_066739_2_0_0"/>
<dbReference type="GO" id="GO:0008616">
    <property type="term" value="P:tRNA queuosine(34) biosynthetic process"/>
    <property type="evidence" value="ECO:0007669"/>
    <property type="project" value="UniProtKB-UniRule"/>
</dbReference>
<comment type="function">
    <text evidence="8">Catalyzes the complex heterocyclic radical-mediated conversion of 6-carboxy-5,6,7,8-tetrahydropterin (CPH4) to 7-carboxy-7-deazaguanine (CDG), a step common to the biosynthetic pathways of all 7-deazapurine-containing compounds.</text>
</comment>
<keyword evidence="5 8" id="KW-0408">Iron</keyword>
<sequence>MEKHLNVTEIFYSLQGESAYSGYPCIFIRLSECNLRCVYCDTQYAFGKGKSMAISSIMEEVKKYPCSLTEITGGEPLLQEDVDALFEELHKSSYKILLETNGAISLEKVPDYVIKIVDVKTPGSGMVDAFLKDNLDYLNDKDELKFVLTDKNDYQFALSFLAQYKPKVNIIHFSPLTEVLEPKELAKWMLKDGIKAKLTLQLHKIIGIE</sequence>
<name>B0VFJ6_CLOAI</name>
<dbReference type="KEGG" id="caci:CLOAM1484"/>
<dbReference type="PIRSF" id="PIRSF000370">
    <property type="entry name" value="QueE"/>
    <property type="match status" value="1"/>
</dbReference>
<dbReference type="SUPFAM" id="SSF102114">
    <property type="entry name" value="Radical SAM enzymes"/>
    <property type="match status" value="1"/>
</dbReference>
<keyword evidence="7 8" id="KW-0456">Lyase</keyword>
<feature type="binding site" evidence="8">
    <location>
        <position position="42"/>
    </location>
    <ligand>
        <name>Mg(2+)</name>
        <dbReference type="ChEBI" id="CHEBI:18420"/>
    </ligand>
</feature>
<keyword evidence="1 8" id="KW-0004">4Fe-4S</keyword>
<dbReference type="InterPro" id="IPR013785">
    <property type="entry name" value="Aldolase_TIM"/>
</dbReference>
<accession>B0VFJ6</accession>
<feature type="binding site" evidence="8">
    <location>
        <position position="29"/>
    </location>
    <ligand>
        <name>substrate</name>
    </ligand>
</feature>
<comment type="caution">
    <text evidence="8">Lacks conserved residue(s) required for the propagation of feature annotation.</text>
</comment>
<dbReference type="PANTHER" id="PTHR42836">
    <property type="entry name" value="7-CARBOXY-7-DEAZAGUANINE SYNTHASE"/>
    <property type="match status" value="1"/>
</dbReference>
<comment type="subunit">
    <text evidence="8">Homodimer.</text>
</comment>
<evidence type="ECO:0000256" key="8">
    <source>
        <dbReference type="HAMAP-Rule" id="MF_00917"/>
    </source>
</evidence>
<comment type="pathway">
    <text evidence="8">Purine metabolism; 7-cyano-7-deazaguanine biosynthesis.</text>
</comment>
<dbReference type="GO" id="GO:0016840">
    <property type="term" value="F:carbon-nitrogen lyase activity"/>
    <property type="evidence" value="ECO:0007669"/>
    <property type="project" value="UniProtKB-UniRule"/>
</dbReference>
<dbReference type="SFLD" id="SFLDS00029">
    <property type="entry name" value="Radical_SAM"/>
    <property type="match status" value="1"/>
</dbReference>
<dbReference type="CDD" id="cd01335">
    <property type="entry name" value="Radical_SAM"/>
    <property type="match status" value="1"/>
</dbReference>
<dbReference type="eggNOG" id="COG0602">
    <property type="taxonomic scope" value="Bacteria"/>
</dbReference>
<dbReference type="EC" id="4.3.99.3" evidence="8"/>
<keyword evidence="3 8" id="KW-0479">Metal-binding</keyword>
<feature type="binding site" evidence="8">
    <location>
        <begin position="39"/>
        <end position="41"/>
    </location>
    <ligand>
        <name>S-adenosyl-L-methionine</name>
        <dbReference type="ChEBI" id="CHEBI:59789"/>
    </ligand>
</feature>
<organism evidence="10 11">
    <name type="scientific">Cloacimonas acidaminovorans (strain Evry)</name>
    <dbReference type="NCBI Taxonomy" id="459349"/>
    <lineage>
        <taxon>Bacteria</taxon>
        <taxon>Pseudomonadati</taxon>
        <taxon>Candidatus Cloacimonadota</taxon>
        <taxon>Candidatus Cloacimonadia</taxon>
        <taxon>Candidatus Cloacimonadales</taxon>
        <taxon>Candidatus Cloacimonadaceae</taxon>
        <taxon>Candidatus Cloacimonas</taxon>
    </lineage>
</organism>
<dbReference type="HAMAP" id="MF_00917">
    <property type="entry name" value="QueE"/>
    <property type="match status" value="1"/>
</dbReference>
<dbReference type="UniPathway" id="UPA00391"/>
<proteinExistence type="inferred from homology"/>
<gene>
    <name evidence="8" type="primary">queE</name>
    <name evidence="10" type="ordered locus">CLOAM1484</name>
</gene>
<feature type="binding site" evidence="8">
    <location>
        <position position="37"/>
    </location>
    <ligand>
        <name>[4Fe-4S] cluster</name>
        <dbReference type="ChEBI" id="CHEBI:49883"/>
        <note>4Fe-4S-S-AdoMet</note>
    </ligand>
</feature>